<name>A0ABX8RQI8_NOCIO</name>
<dbReference type="InterPro" id="IPR002925">
    <property type="entry name" value="Dienelactn_hydro"/>
</dbReference>
<gene>
    <name evidence="2" type="ORF">KV110_35160</name>
</gene>
<dbReference type="InterPro" id="IPR051049">
    <property type="entry name" value="Dienelactone_hydrolase-like"/>
</dbReference>
<dbReference type="PANTHER" id="PTHR46623">
    <property type="entry name" value="CARBOXYMETHYLENEBUTENOLIDASE-RELATED"/>
    <property type="match status" value="1"/>
</dbReference>
<protein>
    <submittedName>
        <fullName evidence="2">Dienelactone hydrolase family protein</fullName>
    </submittedName>
</protein>
<dbReference type="RefSeq" id="WP_218471443.1">
    <property type="nucleotide sequence ID" value="NZ_BAABJN010000006.1"/>
</dbReference>
<evidence type="ECO:0000313" key="2">
    <source>
        <dbReference type="EMBL" id="QXN90575.1"/>
    </source>
</evidence>
<dbReference type="EMBL" id="CP078145">
    <property type="protein sequence ID" value="QXN90575.1"/>
    <property type="molecule type" value="Genomic_DNA"/>
</dbReference>
<accession>A0ABX8RQI8</accession>
<proteinExistence type="predicted"/>
<reference evidence="2 3" key="1">
    <citation type="submission" date="2021-07" db="EMBL/GenBank/DDBJ databases">
        <title>Whole Genome Sequence of Nocardia Iowensis.</title>
        <authorList>
            <person name="Lamm A."/>
            <person name="Collins-Fairclough A.M."/>
            <person name="Bunk B."/>
            <person name="Sproer C."/>
        </authorList>
    </citation>
    <scope>NUCLEOTIDE SEQUENCE [LARGE SCALE GENOMIC DNA]</scope>
    <source>
        <strain evidence="2 3">NRRL 5646</strain>
    </source>
</reference>
<dbReference type="Pfam" id="PF01738">
    <property type="entry name" value="DLH"/>
    <property type="match status" value="1"/>
</dbReference>
<feature type="domain" description="Dienelactone hydrolase" evidence="1">
    <location>
        <begin position="4"/>
        <end position="187"/>
    </location>
</feature>
<keyword evidence="3" id="KW-1185">Reference proteome</keyword>
<organism evidence="2 3">
    <name type="scientific">Nocardia iowensis</name>
    <dbReference type="NCBI Taxonomy" id="204891"/>
    <lineage>
        <taxon>Bacteria</taxon>
        <taxon>Bacillati</taxon>
        <taxon>Actinomycetota</taxon>
        <taxon>Actinomycetes</taxon>
        <taxon>Mycobacteriales</taxon>
        <taxon>Nocardiaceae</taxon>
        <taxon>Nocardia</taxon>
    </lineage>
</organism>
<evidence type="ECO:0000313" key="3">
    <source>
        <dbReference type="Proteomes" id="UP000694257"/>
    </source>
</evidence>
<sequence>MVTVALFHSVYGRRTVELRAAQRLRVLGHEVHVPDLYAGRTASSLDAGFELKDEIGWDTIVGRAHASLDELPDDTALIGFSMGAGVIHDLLPDRSATAGVLLLHGLADFPTWARPGLPIQLHIAAPDIFAPPERIATWQATAIRREASAQVFTYPGVGHFYTDESLPDYNREAATLTWQRAIDFLGTLESGHVNGEGKNLP</sequence>
<dbReference type="GO" id="GO:0016787">
    <property type="term" value="F:hydrolase activity"/>
    <property type="evidence" value="ECO:0007669"/>
    <property type="project" value="UniProtKB-KW"/>
</dbReference>
<keyword evidence="2" id="KW-0378">Hydrolase</keyword>
<evidence type="ECO:0000259" key="1">
    <source>
        <dbReference type="Pfam" id="PF01738"/>
    </source>
</evidence>
<dbReference type="Proteomes" id="UP000694257">
    <property type="component" value="Chromosome"/>
</dbReference>
<dbReference type="PANTHER" id="PTHR46623:SF6">
    <property type="entry name" value="ALPHA_BETA-HYDROLASES SUPERFAMILY PROTEIN"/>
    <property type="match status" value="1"/>
</dbReference>